<reference evidence="1 2" key="1">
    <citation type="submission" date="2021-06" db="EMBL/GenBank/DDBJ databases">
        <authorList>
            <person name="Palmer J.M."/>
        </authorList>
    </citation>
    <scope>NUCLEOTIDE SEQUENCE [LARGE SCALE GENOMIC DNA]</scope>
    <source>
        <strain evidence="2">if_2019</strain>
        <tissue evidence="1">Muscle</tissue>
    </source>
</reference>
<sequence>MLGITRTTIPNKRTCDWESKSFCSAKDLQKLSESLSLSPCHHCGMQLKNPLSATEELILAFSCGRSKDMLA</sequence>
<accession>A0ABV0T7Z5</accession>
<dbReference type="Proteomes" id="UP001482620">
    <property type="component" value="Unassembled WGS sequence"/>
</dbReference>
<proteinExistence type="predicted"/>
<dbReference type="EMBL" id="JAHRIQ010023876">
    <property type="protein sequence ID" value="MEQ2228536.1"/>
    <property type="molecule type" value="Genomic_DNA"/>
</dbReference>
<protein>
    <submittedName>
        <fullName evidence="1">Uncharacterized protein</fullName>
    </submittedName>
</protein>
<comment type="caution">
    <text evidence="1">The sequence shown here is derived from an EMBL/GenBank/DDBJ whole genome shotgun (WGS) entry which is preliminary data.</text>
</comment>
<gene>
    <name evidence="1" type="ORF">ILYODFUR_009931</name>
</gene>
<keyword evidence="2" id="KW-1185">Reference proteome</keyword>
<name>A0ABV0T7Z5_9TELE</name>
<evidence type="ECO:0000313" key="1">
    <source>
        <dbReference type="EMBL" id="MEQ2228536.1"/>
    </source>
</evidence>
<evidence type="ECO:0000313" key="2">
    <source>
        <dbReference type="Proteomes" id="UP001482620"/>
    </source>
</evidence>
<organism evidence="1 2">
    <name type="scientific">Ilyodon furcidens</name>
    <name type="common">goldbreast splitfin</name>
    <dbReference type="NCBI Taxonomy" id="33524"/>
    <lineage>
        <taxon>Eukaryota</taxon>
        <taxon>Metazoa</taxon>
        <taxon>Chordata</taxon>
        <taxon>Craniata</taxon>
        <taxon>Vertebrata</taxon>
        <taxon>Euteleostomi</taxon>
        <taxon>Actinopterygii</taxon>
        <taxon>Neopterygii</taxon>
        <taxon>Teleostei</taxon>
        <taxon>Neoteleostei</taxon>
        <taxon>Acanthomorphata</taxon>
        <taxon>Ovalentaria</taxon>
        <taxon>Atherinomorphae</taxon>
        <taxon>Cyprinodontiformes</taxon>
        <taxon>Goodeidae</taxon>
        <taxon>Ilyodon</taxon>
    </lineage>
</organism>